<keyword evidence="2" id="KW-1185">Reference proteome</keyword>
<name>A0AAN0N994_9VIBR</name>
<protein>
    <submittedName>
        <fullName evidence="1">Uncharacterized protein</fullName>
    </submittedName>
</protein>
<evidence type="ECO:0000313" key="1">
    <source>
        <dbReference type="EMBL" id="WZS85666.1"/>
    </source>
</evidence>
<organism evidence="1 2">
    <name type="scientific">Vibrio cyclitrophicus ZF270</name>
    <dbReference type="NCBI Taxonomy" id="1136176"/>
    <lineage>
        <taxon>Bacteria</taxon>
        <taxon>Pseudomonadati</taxon>
        <taxon>Pseudomonadota</taxon>
        <taxon>Gammaproteobacteria</taxon>
        <taxon>Vibrionales</taxon>
        <taxon>Vibrionaceae</taxon>
        <taxon>Vibrio</taxon>
    </lineage>
</organism>
<proteinExistence type="predicted"/>
<evidence type="ECO:0000313" key="2">
    <source>
        <dbReference type="Proteomes" id="UP001441914"/>
    </source>
</evidence>
<reference evidence="1 2" key="1">
    <citation type="journal article" date="2024" name="Elife">
        <title>Polysaccharide breakdown products drive degradation-dispersal cycles of foraging bacteria through changes in metabolism and motility.</title>
        <authorList>
            <person name="Stubbusch A.K."/>
            <person name="Keegstra J.M."/>
            <person name="Schwartzman J."/>
            <person name="Pontrelli S."/>
            <person name="Clerc E.E."/>
            <person name="Stocker R."/>
            <person name="Magnabosco C."/>
            <person name="Schubert O.T."/>
            <person name="Ackermann M."/>
            <person name="D'Souza G.G."/>
        </authorList>
    </citation>
    <scope>NUCLEOTIDE SEQUENCE [LARGE SCALE GENOMIC DNA]</scope>
    <source>
        <strain evidence="1 2">ZF270</strain>
    </source>
</reference>
<dbReference type="RefSeq" id="WP_016800996.1">
    <property type="nucleotide sequence ID" value="NZ_AIDR02000027.1"/>
</dbReference>
<dbReference type="Proteomes" id="UP001441914">
    <property type="component" value="Chromosome 1"/>
</dbReference>
<gene>
    <name evidence="1" type="ORF">QYQ95_14675</name>
</gene>
<dbReference type="EMBL" id="CP135176">
    <property type="protein sequence ID" value="WZS85666.1"/>
    <property type="molecule type" value="Genomic_DNA"/>
</dbReference>
<accession>A0AAN0N994</accession>
<sequence>MTKKLSKNRAFAGPQFDESLHSFILRALLRTGNNDLSGVVSKSGGWVLRPEAPRGIKEELSNLDKVKILKLYELHYTIFNSVSLFDNPFQHLYEGSGIGQRHMSYYGVFHSNRSQTMKTSSFPIKYCRHCIQYQIWKYGFAYFKSEWNIKNRCSIHMTGLSLVEPNLKEPPYEYIGEILQGRSLITSSVASERCLTPDLRALDDARFAPCLKNEVLAFSLSKFDSFPSGYTDTVDFGLLSFKEKLALSKLSFKEELYSSPESFYEAQIEQNYSETLSFLVERALVIDITYIDEYVASDKRSLLKSKVSDCFKCNHAYGSKGVHTCLASKLIYIKNLNEAVNSPILNVTDEKLMGLKPKIHHHQNLLGAGRGERRVRHEIMQHEMYTQHGGKAGYKQYLERRKIDRLKSKS</sequence>
<dbReference type="AlphaFoldDB" id="A0AAN0N994"/>